<evidence type="ECO:0000313" key="3">
    <source>
        <dbReference type="WBParaSite" id="OFLC_0000890001-mRNA-1"/>
    </source>
</evidence>
<proteinExistence type="predicted"/>
<dbReference type="AlphaFoldDB" id="A0A183HN39"/>
<reference evidence="3" key="1">
    <citation type="submission" date="2016-06" db="UniProtKB">
        <authorList>
            <consortium name="WormBaseParasite"/>
        </authorList>
    </citation>
    <scope>IDENTIFICATION</scope>
</reference>
<evidence type="ECO:0000313" key="2">
    <source>
        <dbReference type="Proteomes" id="UP000267606"/>
    </source>
</evidence>
<reference evidence="1 2" key="2">
    <citation type="submission" date="2018-11" db="EMBL/GenBank/DDBJ databases">
        <authorList>
            <consortium name="Pathogen Informatics"/>
        </authorList>
    </citation>
    <scope>NUCLEOTIDE SEQUENCE [LARGE SCALE GENOMIC DNA]</scope>
</reference>
<gene>
    <name evidence="1" type="ORF">OFLC_LOCUS8900</name>
</gene>
<dbReference type="EMBL" id="UZAJ01010445">
    <property type="protein sequence ID" value="VDO57927.1"/>
    <property type="molecule type" value="Genomic_DNA"/>
</dbReference>
<evidence type="ECO:0000313" key="1">
    <source>
        <dbReference type="EMBL" id="VDO57927.1"/>
    </source>
</evidence>
<name>A0A183HN39_9BILA</name>
<organism evidence="3">
    <name type="scientific">Onchocerca flexuosa</name>
    <dbReference type="NCBI Taxonomy" id="387005"/>
    <lineage>
        <taxon>Eukaryota</taxon>
        <taxon>Metazoa</taxon>
        <taxon>Ecdysozoa</taxon>
        <taxon>Nematoda</taxon>
        <taxon>Chromadorea</taxon>
        <taxon>Rhabditida</taxon>
        <taxon>Spirurina</taxon>
        <taxon>Spiruromorpha</taxon>
        <taxon>Filarioidea</taxon>
        <taxon>Onchocercidae</taxon>
        <taxon>Onchocerca</taxon>
    </lineage>
</organism>
<dbReference type="STRING" id="387005.A0A183HN39"/>
<keyword evidence="2" id="KW-1185">Reference proteome</keyword>
<protein>
    <submittedName>
        <fullName evidence="3">C2 tensin-type domain-containing protein</fullName>
    </submittedName>
</protein>
<accession>A0A183HN39</accession>
<sequence>MIIKKLLACHTLKARLPLDSRAISLWDADNDPETVYVTVIVANGVRLENSGGREIRKFSQRDFLNNDFYGHQKFDLAVFIKIYSLDPATPCIADAASLWGPPRFTSRLQLIHVNKTVNACFFKNLKSLKVLKHASYQSEFKIIHIGKFSPIALKF</sequence>
<dbReference type="Proteomes" id="UP000267606">
    <property type="component" value="Unassembled WGS sequence"/>
</dbReference>
<dbReference type="WBParaSite" id="OFLC_0000890001-mRNA-1">
    <property type="protein sequence ID" value="OFLC_0000890001-mRNA-1"/>
    <property type="gene ID" value="OFLC_0000890001"/>
</dbReference>